<dbReference type="InterPro" id="IPR036390">
    <property type="entry name" value="WH_DNA-bd_sf"/>
</dbReference>
<reference evidence="1 2" key="1">
    <citation type="submission" date="2016-04" db="EMBL/GenBank/DDBJ databases">
        <title>Complete Genome Sequence of Halotalea alkalilenta IHB B 13600.</title>
        <authorList>
            <person name="Swarnkar M.K."/>
            <person name="Sharma A."/>
            <person name="Kaushal K."/>
            <person name="Soni R."/>
            <person name="Rana S."/>
            <person name="Singh A.K."/>
            <person name="Gulati A."/>
        </authorList>
    </citation>
    <scope>NUCLEOTIDE SEQUENCE [LARGE SCALE GENOMIC DNA]</scope>
    <source>
        <strain evidence="1 2">IHB B 13600</strain>
    </source>
</reference>
<dbReference type="GO" id="GO:0006355">
    <property type="term" value="P:regulation of DNA-templated transcription"/>
    <property type="evidence" value="ECO:0007669"/>
    <property type="project" value="UniProtKB-ARBA"/>
</dbReference>
<dbReference type="Pfam" id="PF13412">
    <property type="entry name" value="HTH_24"/>
    <property type="match status" value="1"/>
</dbReference>
<dbReference type="Proteomes" id="UP000077875">
    <property type="component" value="Chromosome"/>
</dbReference>
<dbReference type="InterPro" id="IPR050313">
    <property type="entry name" value="Carb_Metab_HTH_regulators"/>
</dbReference>
<dbReference type="SUPFAM" id="SSF46785">
    <property type="entry name" value="Winged helix' DNA-binding domain"/>
    <property type="match status" value="1"/>
</dbReference>
<dbReference type="RefSeq" id="WP_064121525.1">
    <property type="nucleotide sequence ID" value="NZ_CP015243.1"/>
</dbReference>
<dbReference type="PANTHER" id="PTHR30363:SF28">
    <property type="entry name" value="TRANSCRIPTIONAL REGULATORY PROTEIN-RELATED"/>
    <property type="match status" value="1"/>
</dbReference>
<gene>
    <name evidence="1" type="ORF">A5892_02910</name>
</gene>
<dbReference type="PANTHER" id="PTHR30363">
    <property type="entry name" value="HTH-TYPE TRANSCRIPTIONAL REGULATOR SRLR-RELATED"/>
    <property type="match status" value="1"/>
</dbReference>
<dbReference type="InterPro" id="IPR011991">
    <property type="entry name" value="ArsR-like_HTH"/>
</dbReference>
<dbReference type="Gene3D" id="1.10.10.10">
    <property type="entry name" value="Winged helix-like DNA-binding domain superfamily/Winged helix DNA-binding domain"/>
    <property type="match status" value="1"/>
</dbReference>
<name>A0A172YBE9_9GAMM</name>
<protein>
    <submittedName>
        <fullName evidence="1">Uncharacterized protein</fullName>
    </submittedName>
</protein>
<dbReference type="InterPro" id="IPR019885">
    <property type="entry name" value="Tscrpt_reg_HTH_AsnC-type_CS"/>
</dbReference>
<dbReference type="AlphaFoldDB" id="A0A172YBE9"/>
<organism evidence="1 2">
    <name type="scientific">Halotalea alkalilenta</name>
    <dbReference type="NCBI Taxonomy" id="376489"/>
    <lineage>
        <taxon>Bacteria</taxon>
        <taxon>Pseudomonadati</taxon>
        <taxon>Pseudomonadota</taxon>
        <taxon>Gammaproteobacteria</taxon>
        <taxon>Oceanospirillales</taxon>
        <taxon>Halomonadaceae</taxon>
        <taxon>Halotalea</taxon>
    </lineage>
</organism>
<evidence type="ECO:0000313" key="1">
    <source>
        <dbReference type="EMBL" id="ANF56547.1"/>
    </source>
</evidence>
<dbReference type="CDD" id="cd00090">
    <property type="entry name" value="HTH_ARSR"/>
    <property type="match status" value="1"/>
</dbReference>
<dbReference type="PROSITE" id="PS00519">
    <property type="entry name" value="HTH_ASNC_1"/>
    <property type="match status" value="1"/>
</dbReference>
<accession>A0A172YBE9</accession>
<dbReference type="KEGG" id="haa:A5892_02910"/>
<sequence length="219" mass="24103">MTRHDPPAGVGASAETRILELLKRRGASTIAEIAGTLGVSHEAARQRLNKLDENGLIESSETRGAVGRPRRQWRLTSRGHDRFPDAHAQLSVQLLDAALSLHGESGVEHLLGQRENEMRSRYLRHCAGASTTAERLELLVELRDAEGYMARCEPLGDGEGWRLIEDHCPIGAAAGRCQAFCASELRLFQAVLGEGVEIQREEHLQRGGARCAYRIKPRG</sequence>
<evidence type="ECO:0000313" key="2">
    <source>
        <dbReference type="Proteomes" id="UP000077875"/>
    </source>
</evidence>
<dbReference type="EMBL" id="CP015243">
    <property type="protein sequence ID" value="ANF56547.1"/>
    <property type="molecule type" value="Genomic_DNA"/>
</dbReference>
<keyword evidence="2" id="KW-1185">Reference proteome</keyword>
<proteinExistence type="predicted"/>
<dbReference type="STRING" id="376489.A5892_02910"/>
<dbReference type="InterPro" id="IPR036388">
    <property type="entry name" value="WH-like_DNA-bd_sf"/>
</dbReference>